<feature type="compositionally biased region" description="Acidic residues" evidence="7">
    <location>
        <begin position="390"/>
        <end position="404"/>
    </location>
</feature>
<feature type="region of interest" description="Disordered" evidence="7">
    <location>
        <begin position="1000"/>
        <end position="1019"/>
    </location>
</feature>
<dbReference type="PROSITE" id="PS50092">
    <property type="entry name" value="TSP1"/>
    <property type="match status" value="9"/>
</dbReference>
<feature type="disulfide bond" evidence="6">
    <location>
        <begin position="41"/>
        <end position="76"/>
    </location>
</feature>
<dbReference type="InterPro" id="IPR050439">
    <property type="entry name" value="ADAMTS_ADAMTS-like"/>
</dbReference>
<feature type="compositionally biased region" description="Low complexity" evidence="7">
    <location>
        <begin position="415"/>
        <end position="424"/>
    </location>
</feature>
<dbReference type="Gene3D" id="2.20.100.10">
    <property type="entry name" value="Thrombospondin type-1 (TSP1) repeat"/>
    <property type="match status" value="9"/>
</dbReference>
<feature type="compositionally biased region" description="Low complexity" evidence="7">
    <location>
        <begin position="1033"/>
        <end position="1061"/>
    </location>
</feature>
<dbReference type="InterPro" id="IPR013273">
    <property type="entry name" value="ADAMTS/ADAMTS-like"/>
</dbReference>
<evidence type="ECO:0000256" key="6">
    <source>
        <dbReference type="PIRSR" id="PIRSR613273-3"/>
    </source>
</evidence>
<dbReference type="InterPro" id="IPR007110">
    <property type="entry name" value="Ig-like_dom"/>
</dbReference>
<evidence type="ECO:0000313" key="10">
    <source>
        <dbReference type="EMBL" id="KAI9561266.1"/>
    </source>
</evidence>
<feature type="disulfide bond" evidence="6">
    <location>
        <begin position="37"/>
        <end position="71"/>
    </location>
</feature>
<dbReference type="FunFam" id="2.20.100.10:FF:000009">
    <property type="entry name" value="ADAMTS-like protein 3 isoform A"/>
    <property type="match status" value="1"/>
</dbReference>
<keyword evidence="11" id="KW-1185">Reference proteome</keyword>
<dbReference type="Pfam" id="PF07679">
    <property type="entry name" value="I-set"/>
    <property type="match status" value="1"/>
</dbReference>
<dbReference type="PRINTS" id="PR01857">
    <property type="entry name" value="ADAMTSFAMILY"/>
</dbReference>
<evidence type="ECO:0000259" key="8">
    <source>
        <dbReference type="PROSITE" id="PS50835"/>
    </source>
</evidence>
<feature type="compositionally biased region" description="Acidic residues" evidence="7">
    <location>
        <begin position="1065"/>
        <end position="1080"/>
    </location>
</feature>
<feature type="region of interest" description="Disordered" evidence="7">
    <location>
        <begin position="1033"/>
        <end position="1170"/>
    </location>
</feature>
<dbReference type="Pfam" id="PF08686">
    <property type="entry name" value="PLAC"/>
    <property type="match status" value="1"/>
</dbReference>
<gene>
    <name evidence="10" type="ORF">GHT06_012222</name>
</gene>
<name>A0AAD5LEI2_9CRUS</name>
<dbReference type="PANTHER" id="PTHR13723">
    <property type="entry name" value="ADAMTS A DISINTEGRIN AND METALLOPROTEASE WITH THROMBOSPONDIN MOTIFS PROTEASE"/>
    <property type="match status" value="1"/>
</dbReference>
<feature type="compositionally biased region" description="Polar residues" evidence="7">
    <location>
        <begin position="1231"/>
        <end position="1251"/>
    </location>
</feature>
<dbReference type="Pfam" id="PF19030">
    <property type="entry name" value="TSP1_ADAMTS"/>
    <property type="match status" value="8"/>
</dbReference>
<dbReference type="PANTHER" id="PTHR13723:SF313">
    <property type="entry name" value="PEPTIDASE M12B DOMAIN-CONTAINING PROTEIN"/>
    <property type="match status" value="1"/>
</dbReference>
<keyword evidence="3" id="KW-0732">Signal</keyword>
<keyword evidence="5 6" id="KW-1015">Disulfide bond</keyword>
<dbReference type="InterPro" id="IPR013783">
    <property type="entry name" value="Ig-like_fold"/>
</dbReference>
<feature type="compositionally biased region" description="Polar residues" evidence="7">
    <location>
        <begin position="1524"/>
        <end position="1536"/>
    </location>
</feature>
<dbReference type="InterPro" id="IPR010909">
    <property type="entry name" value="PLAC"/>
</dbReference>
<evidence type="ECO:0000259" key="9">
    <source>
        <dbReference type="PROSITE" id="PS50900"/>
    </source>
</evidence>
<dbReference type="InterPro" id="IPR036179">
    <property type="entry name" value="Ig-like_dom_sf"/>
</dbReference>
<feature type="domain" description="PLAC" evidence="9">
    <location>
        <begin position="1462"/>
        <end position="1499"/>
    </location>
</feature>
<feature type="region of interest" description="Disordered" evidence="7">
    <location>
        <begin position="1183"/>
        <end position="1253"/>
    </location>
</feature>
<dbReference type="PROSITE" id="PS50900">
    <property type="entry name" value="PLAC"/>
    <property type="match status" value="1"/>
</dbReference>
<feature type="region of interest" description="Disordered" evidence="7">
    <location>
        <begin position="896"/>
        <end position="972"/>
    </location>
</feature>
<dbReference type="Pfam" id="PF00090">
    <property type="entry name" value="TSP_1"/>
    <property type="match status" value="1"/>
</dbReference>
<feature type="domain" description="Ig-like" evidence="8">
    <location>
        <begin position="795"/>
        <end position="892"/>
    </location>
</feature>
<dbReference type="SUPFAM" id="SSF48726">
    <property type="entry name" value="Immunoglobulin"/>
    <property type="match status" value="1"/>
</dbReference>
<dbReference type="InterPro" id="IPR013098">
    <property type="entry name" value="Ig_I-set"/>
</dbReference>
<sequence>MMMDHRTEAATLDDFGGNETRDPLEPQWSTWSEWAPCSRTCDGGATYQTRRCMDTVRGCGINGRSIRYQICNMQPCPEMVDFRLQQCQNYNSIPYQGKLYNWVPIMDKNTPTCSLSCRAVNTSLVVQHAARVHDGTRCNPGSLDMCIDGICQPVGCDLQLNSDSKVDACGVCGGDGSTCADSSDVVGYRWDFGHRLSTCTASCDGGEQEVEIICRDAVTGLEVPDQTLCDPSTRPAPKIVQCHTDPCPPKWIVGPWEACSVTCGGGIKERRVYCQQGRNNSKVDDVICSALIGHKARTHEPCNTHDCPTWFQGPWSQCSTSCGDDGVQTRVVVCRDARGHVTNACRLQDQPPTSRPCPSQPACPSTAPPPTTITAPNRAPRQKVTPFSLFDDDEEEEAEKEEEEKELKGVLVQQPAGSMSSSGSIPSALLSEKLQVGEISLVPTDPTFIAGDWSPCSVTCGDGTREREVNCKIFLEFSKTIAKLPDKECPGLKPAEIEPCFMRPCSLSNKYEPWIDQFSDQSNYKLMLATRKPVEDLRAATKMELTSGGSASGGGPVTVTKPSYSVPSSVTAPLPAHTWKSSGFSQCSASCLGGVQESIIECVREQDGQRVSPHLCPMERRPDAITRTCNDVPCPPRWNTSDFSACSRTCGGGVQTREVHCIHEVARGGSNTLPVGADLCPQPPPRAQQFCNMIDCPVEWKTGEWSQCSSTCDGGFKVRKVSCQQLLALGQVLTKTANHCNPTSRPAESKPCNTGKPCNTNSRPLDEEREEETKATTASTVAPEMAPHATHDLLPKIQSTNQNFVQQSQSKKKVTLKIGGKATVFKGTQIKIRCPVKHYDKSKINWMKDHILLVKSQKYELNKKGMLRIRDATYSDSGVYSCIAGRSAANITVTVRPAPTGSGNLENDWDSSSLGTNGNRSKDGSHVKQRVHPSAASKTDESLRRSSSSGGGWPLAPLPVGERSEEDEADDVKEMKGNSLVNNGHKSGFDHRAKVVAGQANADETSGTTGPLYPDQDQDWHRQTSHYTYVTRARTTRSPPTRSTTTTTTTTTTESPATTSARVEDNEEEEMPFDEEEDDYRSERRTIASNWPDRIDPIPTFWPTSNWWGSIDPIRTEGGSQRGGGQSRQSNRIPTYAPPPPGNRNRGETGGGGGSQGARSGSSRPTPPPYLQWLLAGLVQHQPEVGQPSSSSSAASKNSKTASSRTGGGKNGGHNRSKLRNASAGHHGQQHQKTSSANKSAGHPASSSSAVISGKGKADSLKFEWLLTPWSKCSQTCGGSGFQVRAVQCIARLNNVTKSVEASLCEDAGLANPDDAGSEVTPALTARSKQPATVQKCGLDTCPRWVAASWTPCHQSRCFTWNTALQKRQLDCVMDNGTLLDPLLCNDRDKPSQKRECFNENCRGAWKVSEWSHCSATCGSIGHQSRMLRCVWHGTDSPAGLACADLPRLPVTRPCRGPSCPLRGQCRDQSSYCGLVQTLELCYIPRYRQHCCQTCQHHPLKETDHVGRSQSNKKRKKKLKHPTDNVNASSTDDIRS</sequence>
<accession>A0AAD5LEI2</accession>
<feature type="compositionally biased region" description="Basic residues" evidence="7">
    <location>
        <begin position="1511"/>
        <end position="1520"/>
    </location>
</feature>
<protein>
    <submittedName>
        <fullName evidence="10">Uncharacterized protein</fullName>
    </submittedName>
</protein>
<dbReference type="InterPro" id="IPR003599">
    <property type="entry name" value="Ig_sub"/>
</dbReference>
<dbReference type="PROSITE" id="PS50835">
    <property type="entry name" value="IG_LIKE"/>
    <property type="match status" value="1"/>
</dbReference>
<dbReference type="Pfam" id="PF19236">
    <property type="entry name" value="ADAMTS_CR_3"/>
    <property type="match status" value="1"/>
</dbReference>
<feature type="compositionally biased region" description="Polar residues" evidence="7">
    <location>
        <begin position="901"/>
        <end position="919"/>
    </location>
</feature>
<dbReference type="SMART" id="SM00209">
    <property type="entry name" value="TSP1"/>
    <property type="match status" value="10"/>
</dbReference>
<evidence type="ECO:0000256" key="7">
    <source>
        <dbReference type="SAM" id="MobiDB-lite"/>
    </source>
</evidence>
<dbReference type="GO" id="GO:0005576">
    <property type="term" value="C:extracellular region"/>
    <property type="evidence" value="ECO:0007669"/>
    <property type="project" value="UniProtKB-SubCell"/>
</dbReference>
<feature type="compositionally biased region" description="Pro residues" evidence="7">
    <location>
        <begin position="353"/>
        <end position="371"/>
    </location>
</feature>
<evidence type="ECO:0000256" key="4">
    <source>
        <dbReference type="ARBA" id="ARBA00022737"/>
    </source>
</evidence>
<dbReference type="InterPro" id="IPR036383">
    <property type="entry name" value="TSP1_rpt_sf"/>
</dbReference>
<keyword evidence="4" id="KW-0677">Repeat</keyword>
<feature type="region of interest" description="Disordered" evidence="7">
    <location>
        <begin position="345"/>
        <end position="424"/>
    </location>
</feature>
<feature type="region of interest" description="Disordered" evidence="7">
    <location>
        <begin position="1504"/>
        <end position="1536"/>
    </location>
</feature>
<keyword evidence="2" id="KW-0964">Secreted</keyword>
<evidence type="ECO:0000256" key="2">
    <source>
        <dbReference type="ARBA" id="ARBA00022525"/>
    </source>
</evidence>
<feature type="compositionally biased region" description="Low complexity" evidence="7">
    <location>
        <begin position="1189"/>
        <end position="1204"/>
    </location>
</feature>
<dbReference type="EMBL" id="WJBH02000003">
    <property type="protein sequence ID" value="KAI9561266.1"/>
    <property type="molecule type" value="Genomic_DNA"/>
</dbReference>
<reference evidence="10 11" key="1">
    <citation type="submission" date="2022-05" db="EMBL/GenBank/DDBJ databases">
        <title>A multi-omics perspective on studying reproductive biology in Daphnia sinensis.</title>
        <authorList>
            <person name="Jia J."/>
        </authorList>
    </citation>
    <scope>NUCLEOTIDE SEQUENCE [LARGE SCALE GENOMIC DNA]</scope>
    <source>
        <strain evidence="10 11">WSL</strain>
    </source>
</reference>
<dbReference type="SMART" id="SM00408">
    <property type="entry name" value="IGc2"/>
    <property type="match status" value="1"/>
</dbReference>
<evidence type="ECO:0000313" key="11">
    <source>
        <dbReference type="Proteomes" id="UP000820818"/>
    </source>
</evidence>
<dbReference type="Proteomes" id="UP000820818">
    <property type="component" value="Linkage Group LG3"/>
</dbReference>
<proteinExistence type="predicted"/>
<dbReference type="InterPro" id="IPR003598">
    <property type="entry name" value="Ig_sub2"/>
</dbReference>
<dbReference type="Gene3D" id="2.60.40.10">
    <property type="entry name" value="Immunoglobulins"/>
    <property type="match status" value="1"/>
</dbReference>
<dbReference type="SUPFAM" id="SSF82895">
    <property type="entry name" value="TSP-1 type 1 repeat"/>
    <property type="match status" value="9"/>
</dbReference>
<dbReference type="FunFam" id="2.20.100.10:FF:000005">
    <property type="entry name" value="ADAM metallopeptidase with thrombospondin type 1 motif 9"/>
    <property type="match status" value="2"/>
</dbReference>
<dbReference type="GO" id="GO:0030198">
    <property type="term" value="P:extracellular matrix organization"/>
    <property type="evidence" value="ECO:0007669"/>
    <property type="project" value="InterPro"/>
</dbReference>
<dbReference type="InterPro" id="IPR045371">
    <property type="entry name" value="ADAMTS_CR_3"/>
</dbReference>
<dbReference type="SMART" id="SM00409">
    <property type="entry name" value="IG"/>
    <property type="match status" value="1"/>
</dbReference>
<feature type="region of interest" description="Disordered" evidence="7">
    <location>
        <begin position="1"/>
        <end position="24"/>
    </location>
</feature>
<evidence type="ECO:0000256" key="3">
    <source>
        <dbReference type="ARBA" id="ARBA00022729"/>
    </source>
</evidence>
<comment type="subcellular location">
    <subcellularLocation>
        <location evidence="1">Secreted</location>
    </subcellularLocation>
</comment>
<feature type="region of interest" description="Disordered" evidence="7">
    <location>
        <begin position="740"/>
        <end position="781"/>
    </location>
</feature>
<organism evidence="10 11">
    <name type="scientific">Daphnia sinensis</name>
    <dbReference type="NCBI Taxonomy" id="1820382"/>
    <lineage>
        <taxon>Eukaryota</taxon>
        <taxon>Metazoa</taxon>
        <taxon>Ecdysozoa</taxon>
        <taxon>Arthropoda</taxon>
        <taxon>Crustacea</taxon>
        <taxon>Branchiopoda</taxon>
        <taxon>Diplostraca</taxon>
        <taxon>Cladocera</taxon>
        <taxon>Anomopoda</taxon>
        <taxon>Daphniidae</taxon>
        <taxon>Daphnia</taxon>
        <taxon>Daphnia similis group</taxon>
    </lineage>
</organism>
<evidence type="ECO:0000256" key="5">
    <source>
        <dbReference type="ARBA" id="ARBA00023157"/>
    </source>
</evidence>
<dbReference type="InterPro" id="IPR000884">
    <property type="entry name" value="TSP1_rpt"/>
</dbReference>
<evidence type="ECO:0000256" key="1">
    <source>
        <dbReference type="ARBA" id="ARBA00004613"/>
    </source>
</evidence>
<comment type="caution">
    <text evidence="10">The sequence shown here is derived from an EMBL/GenBank/DDBJ whole genome shotgun (WGS) entry which is preliminary data.</text>
</comment>